<comment type="caution">
    <text evidence="2">The sequence shown here is derived from an EMBL/GenBank/DDBJ whole genome shotgun (WGS) entry which is preliminary data.</text>
</comment>
<dbReference type="CDD" id="cd08946">
    <property type="entry name" value="SDR_e"/>
    <property type="match status" value="1"/>
</dbReference>
<dbReference type="InterPro" id="IPR036291">
    <property type="entry name" value="NAD(P)-bd_dom_sf"/>
</dbReference>
<dbReference type="Gene3D" id="3.40.50.720">
    <property type="entry name" value="NAD(P)-binding Rossmann-like Domain"/>
    <property type="match status" value="1"/>
</dbReference>
<dbReference type="EMBL" id="DRIG01000109">
    <property type="protein sequence ID" value="HEC79569.1"/>
    <property type="molecule type" value="Genomic_DNA"/>
</dbReference>
<reference evidence="2" key="1">
    <citation type="journal article" date="2020" name="mSystems">
        <title>Genome- and Community-Level Interaction Insights into Carbon Utilization and Element Cycling Functions of Hydrothermarchaeota in Hydrothermal Sediment.</title>
        <authorList>
            <person name="Zhou Z."/>
            <person name="Liu Y."/>
            <person name="Xu W."/>
            <person name="Pan J."/>
            <person name="Luo Z.H."/>
            <person name="Li M."/>
        </authorList>
    </citation>
    <scope>NUCLEOTIDE SEQUENCE</scope>
    <source>
        <strain evidence="2">HyVt-388</strain>
    </source>
</reference>
<evidence type="ECO:0000313" key="3">
    <source>
        <dbReference type="Proteomes" id="UP000885826"/>
    </source>
</evidence>
<dbReference type="InterPro" id="IPR001509">
    <property type="entry name" value="Epimerase_deHydtase"/>
</dbReference>
<proteinExistence type="predicted"/>
<name>A0A9C9K1E3_UNCW3</name>
<dbReference type="InterPro" id="IPR050177">
    <property type="entry name" value="Lipid_A_modif_metabolic_enz"/>
</dbReference>
<dbReference type="AlphaFoldDB" id="A0A9C9K1E3"/>
<organism evidence="2 3">
    <name type="scientific">candidate division WOR-3 bacterium</name>
    <dbReference type="NCBI Taxonomy" id="2052148"/>
    <lineage>
        <taxon>Bacteria</taxon>
        <taxon>Bacteria division WOR-3</taxon>
    </lineage>
</organism>
<protein>
    <submittedName>
        <fullName evidence="2">NAD(P)-dependent oxidoreductase</fullName>
    </submittedName>
</protein>
<evidence type="ECO:0000259" key="1">
    <source>
        <dbReference type="Pfam" id="PF01370"/>
    </source>
</evidence>
<dbReference type="SUPFAM" id="SSF51735">
    <property type="entry name" value="NAD(P)-binding Rossmann-fold domains"/>
    <property type="match status" value="1"/>
</dbReference>
<accession>A0A9C9K1E3</accession>
<dbReference type="PANTHER" id="PTHR43245">
    <property type="entry name" value="BIFUNCTIONAL POLYMYXIN RESISTANCE PROTEIN ARNA"/>
    <property type="match status" value="1"/>
</dbReference>
<gene>
    <name evidence="2" type="ORF">ENI34_10610</name>
</gene>
<dbReference type="Proteomes" id="UP000885826">
    <property type="component" value="Unassembled WGS sequence"/>
</dbReference>
<sequence>MEAANLITSPFGIGEGLILKLLKKGETIYTVFPSPKNVPMSFLGRINLKYGFLQFEKDVNLDKSLPRRVENVYHVYEAYSGSFTRIFKANPCATLMLLEWAKKVGVKRFIYISSGEVYGEGKNLEETSPYKPRSFYAMSKFETEFLFRYYQKHFKIITVRIFFPFGKTLKEGFVSELHHAVKSKGKIETEYNVISPTFIDDTIEPLIKARDLDKNDVFNFCGSPIETEEFIDRLKYTCGGSAGKIKTGRIGLTGNSAKAERMLGYRKTPLNDALKNSFGK</sequence>
<dbReference type="Pfam" id="PF01370">
    <property type="entry name" value="Epimerase"/>
    <property type="match status" value="1"/>
</dbReference>
<feature type="domain" description="NAD-dependent epimerase/dehydratase" evidence="1">
    <location>
        <begin position="13"/>
        <end position="177"/>
    </location>
</feature>
<dbReference type="PANTHER" id="PTHR43245:SF55">
    <property type="entry name" value="NAD(P)-BINDING DOMAIN-CONTAINING PROTEIN"/>
    <property type="match status" value="1"/>
</dbReference>
<evidence type="ECO:0000313" key="2">
    <source>
        <dbReference type="EMBL" id="HEC79569.1"/>
    </source>
</evidence>